<keyword evidence="1" id="KW-1133">Transmembrane helix</keyword>
<feature type="transmembrane region" description="Helical" evidence="1">
    <location>
        <begin position="363"/>
        <end position="386"/>
    </location>
</feature>
<evidence type="ECO:0000256" key="1">
    <source>
        <dbReference type="SAM" id="Phobius"/>
    </source>
</evidence>
<dbReference type="EMBL" id="CP037920">
    <property type="protein sequence ID" value="QDT95119.1"/>
    <property type="molecule type" value="Genomic_DNA"/>
</dbReference>
<feature type="transmembrane region" description="Helical" evidence="1">
    <location>
        <begin position="501"/>
        <end position="520"/>
    </location>
</feature>
<reference evidence="2 3" key="1">
    <citation type="submission" date="2019-03" db="EMBL/GenBank/DDBJ databases">
        <title>Deep-cultivation of Planctomycetes and their phenomic and genomic characterization uncovers novel biology.</title>
        <authorList>
            <person name="Wiegand S."/>
            <person name="Jogler M."/>
            <person name="Boedeker C."/>
            <person name="Pinto D."/>
            <person name="Vollmers J."/>
            <person name="Rivas-Marin E."/>
            <person name="Kohn T."/>
            <person name="Peeters S.H."/>
            <person name="Heuer A."/>
            <person name="Rast P."/>
            <person name="Oberbeckmann S."/>
            <person name="Bunk B."/>
            <person name="Jeske O."/>
            <person name="Meyerdierks A."/>
            <person name="Storesund J.E."/>
            <person name="Kallscheuer N."/>
            <person name="Luecker S."/>
            <person name="Lage O.M."/>
            <person name="Pohl T."/>
            <person name="Merkel B.J."/>
            <person name="Hornburger P."/>
            <person name="Mueller R.-W."/>
            <person name="Bruemmer F."/>
            <person name="Labrenz M."/>
            <person name="Spormann A.M."/>
            <person name="Op den Camp H."/>
            <person name="Overmann J."/>
            <person name="Amann R."/>
            <person name="Jetten M.S.M."/>
            <person name="Mascher T."/>
            <person name="Medema M.H."/>
            <person name="Devos D.P."/>
            <person name="Kaster A.-K."/>
            <person name="Ovreas L."/>
            <person name="Rohde M."/>
            <person name="Galperin M.Y."/>
            <person name="Jogler C."/>
        </authorList>
    </citation>
    <scope>NUCLEOTIDE SEQUENCE [LARGE SCALE GENOMIC DNA]</scope>
    <source>
        <strain evidence="2 3">V144</strain>
    </source>
</reference>
<keyword evidence="1" id="KW-0472">Membrane</keyword>
<sequence>MTHMLYEVTQTFVKRAWWGALLGVGLLVLGPLVLRGLILLVEGPIESGAFRPFSFHFAFLATSWLVFISVCLQALQGVKKIIFSLPLSSASIASGLMFITIGTVVFLSLVTNGIYRIVFFDENWLSDYWPVLGPTLFIATLMMVGHCAYWNLHARGFGRLLFWIGFIVAMFWWFISRYNPHGFGEKIVPWSNVTLSEFVTLQLVFVVAWVYGIVSFARVRSGAAEPSLHWNRFESWLNQLSSGTLNETHNSLISKSSALARLHWRDSCRRAILLVLFLGSIALVLNLVQFTYFDTLRMENQTAKESPMVVTMMFLFFSAISIFLILGEALSTRNMVEMKGYLAIAPLSDQVFSAVLVRNLIKCVVLTILVFALLSFLVSYFIAVLYYGFDVINNHWNWLVNHDSKVLFVAVPVLVLIGFWAGIANSLSLFWTGNQWFSVSVFFTIFGLLFSGFLISIVLIPESMRVSFLHGEFLLLTCCIWSGTIIAYFNALKKELINSTTIWIAVVFCLIMPLIFWGFWKTDQNIVRLFLSSLLVLVVTPFATIPLAVSWNRHR</sequence>
<keyword evidence="1" id="KW-0812">Transmembrane</keyword>
<feature type="transmembrane region" description="Helical" evidence="1">
    <location>
        <begin position="195"/>
        <end position="214"/>
    </location>
</feature>
<feature type="transmembrane region" description="Helical" evidence="1">
    <location>
        <begin position="271"/>
        <end position="288"/>
    </location>
</feature>
<feature type="transmembrane region" description="Helical" evidence="1">
    <location>
        <begin position="526"/>
        <end position="549"/>
    </location>
</feature>
<dbReference type="RefSeq" id="WP_144981012.1">
    <property type="nucleotide sequence ID" value="NZ_CP037920.1"/>
</dbReference>
<evidence type="ECO:0000313" key="3">
    <source>
        <dbReference type="Proteomes" id="UP000318704"/>
    </source>
</evidence>
<feature type="transmembrane region" description="Helical" evidence="1">
    <location>
        <begin position="53"/>
        <end position="75"/>
    </location>
</feature>
<feature type="transmembrane region" description="Helical" evidence="1">
    <location>
        <begin position="436"/>
        <end position="460"/>
    </location>
</feature>
<name>A0A517VQ95_9PLAN</name>
<protein>
    <submittedName>
        <fullName evidence="2">Uncharacterized protein</fullName>
    </submittedName>
</protein>
<feature type="transmembrane region" description="Helical" evidence="1">
    <location>
        <begin position="308"/>
        <end position="330"/>
    </location>
</feature>
<dbReference type="Proteomes" id="UP000318704">
    <property type="component" value="Chromosome"/>
</dbReference>
<feature type="transmembrane region" description="Helical" evidence="1">
    <location>
        <begin position="466"/>
        <end position="489"/>
    </location>
</feature>
<feature type="transmembrane region" description="Helical" evidence="1">
    <location>
        <begin position="20"/>
        <end position="41"/>
    </location>
</feature>
<accession>A0A517VQ95</accession>
<evidence type="ECO:0000313" key="2">
    <source>
        <dbReference type="EMBL" id="QDT95119.1"/>
    </source>
</evidence>
<dbReference type="AlphaFoldDB" id="A0A517VQ95"/>
<dbReference type="KEGG" id="gaw:V144x_05580"/>
<organism evidence="2 3">
    <name type="scientific">Gimesia aquarii</name>
    <dbReference type="NCBI Taxonomy" id="2527964"/>
    <lineage>
        <taxon>Bacteria</taxon>
        <taxon>Pseudomonadati</taxon>
        <taxon>Planctomycetota</taxon>
        <taxon>Planctomycetia</taxon>
        <taxon>Planctomycetales</taxon>
        <taxon>Planctomycetaceae</taxon>
        <taxon>Gimesia</taxon>
    </lineage>
</organism>
<feature type="transmembrane region" description="Helical" evidence="1">
    <location>
        <begin position="406"/>
        <end position="424"/>
    </location>
</feature>
<feature type="transmembrane region" description="Helical" evidence="1">
    <location>
        <begin position="157"/>
        <end position="175"/>
    </location>
</feature>
<feature type="transmembrane region" description="Helical" evidence="1">
    <location>
        <begin position="87"/>
        <end position="111"/>
    </location>
</feature>
<proteinExistence type="predicted"/>
<gene>
    <name evidence="2" type="ORF">V144x_05580</name>
</gene>
<feature type="transmembrane region" description="Helical" evidence="1">
    <location>
        <begin position="131"/>
        <end position="150"/>
    </location>
</feature>